<dbReference type="PANTHER" id="PTHR33990">
    <property type="entry name" value="PROTEIN YJDN-RELATED"/>
    <property type="match status" value="1"/>
</dbReference>
<dbReference type="PANTHER" id="PTHR33990:SF1">
    <property type="entry name" value="PROTEIN YJDN"/>
    <property type="match status" value="1"/>
</dbReference>
<proteinExistence type="predicted"/>
<name>A0A942Y8P9_9BACI</name>
<evidence type="ECO:0000259" key="1">
    <source>
        <dbReference type="Pfam" id="PF00903"/>
    </source>
</evidence>
<feature type="domain" description="Glyoxalase/fosfomycin resistance/dioxygenase" evidence="1">
    <location>
        <begin position="22"/>
        <end position="146"/>
    </location>
</feature>
<dbReference type="SUPFAM" id="SSF54593">
    <property type="entry name" value="Glyoxalase/Bleomycin resistance protein/Dihydroxybiphenyl dioxygenase"/>
    <property type="match status" value="1"/>
</dbReference>
<dbReference type="EMBL" id="JAGYPE010000002">
    <property type="protein sequence ID" value="MBS4181389.1"/>
    <property type="molecule type" value="Genomic_DNA"/>
</dbReference>
<accession>A0A942Y8P9</accession>
<protein>
    <submittedName>
        <fullName evidence="2">VOC family protein</fullName>
    </submittedName>
</protein>
<comment type="caution">
    <text evidence="2">The sequence shown here is derived from an EMBL/GenBank/DDBJ whole genome shotgun (WGS) entry which is preliminary data.</text>
</comment>
<dbReference type="Gene3D" id="3.10.180.10">
    <property type="entry name" value="2,3-Dihydroxybiphenyl 1,2-Dioxygenase, domain 1"/>
    <property type="match status" value="1"/>
</dbReference>
<dbReference type="Pfam" id="PF00903">
    <property type="entry name" value="Glyoxalase"/>
    <property type="match status" value="1"/>
</dbReference>
<dbReference type="AlphaFoldDB" id="A0A942Y8P9"/>
<dbReference type="CDD" id="cd06588">
    <property type="entry name" value="PhnB_like"/>
    <property type="match status" value="1"/>
</dbReference>
<gene>
    <name evidence="2" type="ORF">KHB02_08325</name>
</gene>
<dbReference type="InterPro" id="IPR029068">
    <property type="entry name" value="Glyas_Bleomycin-R_OHBP_Dase"/>
</dbReference>
<sequence length="158" mass="16877">MTIGTRDTVPGRTKEPTVTSRLNPYISFRDTARQALEFWHSVFGGDLRIGTFGEMGASDDPAEADKVMHGQLETPNGYVLMASDTPASMPHTPGNNVSVSLSGGDGDDLRRFFAGLSEGGRVLEPLTKAPWGDEFGMVTDRFGITWLVNIAGGADAQG</sequence>
<organism evidence="2">
    <name type="scientific">Neobacillus citreus</name>
    <dbReference type="NCBI Taxonomy" id="2833578"/>
    <lineage>
        <taxon>Bacteria</taxon>
        <taxon>Bacillati</taxon>
        <taxon>Bacillota</taxon>
        <taxon>Bacilli</taxon>
        <taxon>Bacillales</taxon>
        <taxon>Bacillaceae</taxon>
        <taxon>Neobacillus</taxon>
    </lineage>
</organism>
<dbReference type="InterPro" id="IPR028973">
    <property type="entry name" value="PhnB-like"/>
</dbReference>
<dbReference type="InterPro" id="IPR004360">
    <property type="entry name" value="Glyas_Fos-R_dOase_dom"/>
</dbReference>
<evidence type="ECO:0000313" key="2">
    <source>
        <dbReference type="EMBL" id="MBS4181389.1"/>
    </source>
</evidence>
<reference evidence="2" key="1">
    <citation type="submission" date="2021-05" db="EMBL/GenBank/DDBJ databases">
        <title>Novel Bacillus species.</title>
        <authorList>
            <person name="Liu G."/>
        </authorList>
    </citation>
    <scope>NUCLEOTIDE SEQUENCE</scope>
    <source>
        <strain evidence="2">FJAT-50051</strain>
    </source>
</reference>